<keyword evidence="11 15" id="KW-0066">ATP synthesis</keyword>
<keyword evidence="8 15" id="KW-0406">Ion transport</keyword>
<dbReference type="PANTHER" id="PTHR12427:SF1">
    <property type="entry name" value="ATP SYNTHASE SUBUNIT E, MITOCHONDRIAL"/>
    <property type="match status" value="1"/>
</dbReference>
<keyword evidence="7" id="KW-0007">Acetylation</keyword>
<comment type="function">
    <text evidence="12 15">Subunit e, of the mitochondrial membrane ATP synthase complex (F(1)F(0) ATP synthase or Complex V) that produces ATP from ADP in the presence of a proton gradient across the membrane which is generated by electron transport complexes of the respiratory chain. ATP synthase complex consist of a soluble F(1) head domain - the catalytic core - and a membrane F(1) domain - the membrane proton channel. These two domains are linked by a central stalk rotating inside the F(1) region and a stationary peripheral stalk. During catalysis, ATP synthesis in the catalytic domain of F(1) is coupled via a rotary mechanism of the central stalk subunits to proton translocation. In vivo, can only synthesize ATP although its ATP hydrolase activity can be activated artificially in vitro. Part of the complex F(0) domain.</text>
</comment>
<keyword evidence="10" id="KW-0472">Membrane</keyword>
<comment type="subcellular location">
    <subcellularLocation>
        <location evidence="1 15">Mitochondrion inner membrane</location>
    </subcellularLocation>
</comment>
<evidence type="ECO:0000256" key="16">
    <source>
        <dbReference type="SAM" id="Coils"/>
    </source>
</evidence>
<keyword evidence="5 15" id="KW-0375">Hydrogen ion transport</keyword>
<evidence type="ECO:0000256" key="12">
    <source>
        <dbReference type="ARBA" id="ARBA00057306"/>
    </source>
</evidence>
<dbReference type="GO" id="GO:0005743">
    <property type="term" value="C:mitochondrial inner membrane"/>
    <property type="evidence" value="ECO:0007669"/>
    <property type="project" value="UniProtKB-SubCell"/>
</dbReference>
<evidence type="ECO:0000313" key="17">
    <source>
        <dbReference type="EMBL" id="KAJ3605142.1"/>
    </source>
</evidence>
<keyword evidence="6 15" id="KW-0999">Mitochondrion inner membrane</keyword>
<keyword evidence="4 15" id="KW-0138">CF(0)</keyword>
<evidence type="ECO:0000256" key="9">
    <source>
        <dbReference type="ARBA" id="ARBA00023128"/>
    </source>
</evidence>
<dbReference type="PANTHER" id="PTHR12427">
    <property type="entry name" value="ATP SYNTHASE E CHAIN, MITOCHONDRIAL"/>
    <property type="match status" value="1"/>
</dbReference>
<organism evidence="17 18">
    <name type="scientific">Muraenolepis orangiensis</name>
    <name type="common">Patagonian moray cod</name>
    <dbReference type="NCBI Taxonomy" id="630683"/>
    <lineage>
        <taxon>Eukaryota</taxon>
        <taxon>Metazoa</taxon>
        <taxon>Chordata</taxon>
        <taxon>Craniata</taxon>
        <taxon>Vertebrata</taxon>
        <taxon>Euteleostomi</taxon>
        <taxon>Actinopterygii</taxon>
        <taxon>Neopterygii</taxon>
        <taxon>Teleostei</taxon>
        <taxon>Neoteleostei</taxon>
        <taxon>Acanthomorphata</taxon>
        <taxon>Zeiogadaria</taxon>
        <taxon>Gadariae</taxon>
        <taxon>Gadiformes</taxon>
        <taxon>Muraenolepidoidei</taxon>
        <taxon>Muraenolepididae</taxon>
        <taxon>Muraenolepis</taxon>
    </lineage>
</organism>
<dbReference type="EMBL" id="JANIIK010000043">
    <property type="protein sequence ID" value="KAJ3605142.1"/>
    <property type="molecule type" value="Genomic_DNA"/>
</dbReference>
<accession>A0A9Q0ILN0</accession>
<reference evidence="17" key="1">
    <citation type="submission" date="2022-07" db="EMBL/GenBank/DDBJ databases">
        <title>Chromosome-level genome of Muraenolepis orangiensis.</title>
        <authorList>
            <person name="Kim J."/>
        </authorList>
    </citation>
    <scope>NUCLEOTIDE SEQUENCE</scope>
    <source>
        <strain evidence="17">KU_S4_2022</strain>
        <tissue evidence="17">Muscle</tissue>
    </source>
</reference>
<evidence type="ECO:0000313" key="18">
    <source>
        <dbReference type="Proteomes" id="UP001148018"/>
    </source>
</evidence>
<dbReference type="GO" id="GO:0045259">
    <property type="term" value="C:proton-transporting ATP synthase complex"/>
    <property type="evidence" value="ECO:0007669"/>
    <property type="project" value="UniProtKB-UniRule"/>
</dbReference>
<evidence type="ECO:0000256" key="15">
    <source>
        <dbReference type="RuleBase" id="RU367005"/>
    </source>
</evidence>
<evidence type="ECO:0000256" key="13">
    <source>
        <dbReference type="ARBA" id="ARBA00064647"/>
    </source>
</evidence>
<evidence type="ECO:0000256" key="2">
    <source>
        <dbReference type="ARBA" id="ARBA00007333"/>
    </source>
</evidence>
<evidence type="ECO:0000256" key="8">
    <source>
        <dbReference type="ARBA" id="ARBA00023065"/>
    </source>
</evidence>
<evidence type="ECO:0000256" key="7">
    <source>
        <dbReference type="ARBA" id="ARBA00022990"/>
    </source>
</evidence>
<keyword evidence="16" id="KW-0175">Coiled coil</keyword>
<evidence type="ECO:0000256" key="4">
    <source>
        <dbReference type="ARBA" id="ARBA00022547"/>
    </source>
</evidence>
<keyword evidence="3 15" id="KW-0813">Transport</keyword>
<feature type="coiled-coil region" evidence="16">
    <location>
        <begin position="36"/>
        <end position="63"/>
    </location>
</feature>
<dbReference type="OrthoDB" id="9982108at2759"/>
<evidence type="ECO:0000256" key="1">
    <source>
        <dbReference type="ARBA" id="ARBA00004273"/>
    </source>
</evidence>
<comment type="similarity">
    <text evidence="2 15">Belongs to the ATPase e subunit family.</text>
</comment>
<protein>
    <recommendedName>
        <fullName evidence="14 15">ATP synthase F(0) complex subunit e, mitochondrial</fullName>
    </recommendedName>
</protein>
<dbReference type="Proteomes" id="UP001148018">
    <property type="component" value="Unassembled WGS sequence"/>
</dbReference>
<gene>
    <name evidence="17" type="ORF">NHX12_027192</name>
</gene>
<name>A0A9Q0ILN0_9TELE</name>
<evidence type="ECO:0000256" key="3">
    <source>
        <dbReference type="ARBA" id="ARBA00022448"/>
    </source>
</evidence>
<dbReference type="Pfam" id="PF05680">
    <property type="entry name" value="ATP-synt_E"/>
    <property type="match status" value="1"/>
</dbReference>
<sequence>MVPPVAVSPLIKTARWSALFIGFLYGRQRFAYLQPIAAEDRKIEEQEKVVRLEQERLAKLADENSESILK</sequence>
<keyword evidence="18" id="KW-1185">Reference proteome</keyword>
<dbReference type="AlphaFoldDB" id="A0A9Q0ILN0"/>
<evidence type="ECO:0000256" key="10">
    <source>
        <dbReference type="ARBA" id="ARBA00023136"/>
    </source>
</evidence>
<evidence type="ECO:0000256" key="11">
    <source>
        <dbReference type="ARBA" id="ARBA00023310"/>
    </source>
</evidence>
<evidence type="ECO:0000256" key="6">
    <source>
        <dbReference type="ARBA" id="ARBA00022792"/>
    </source>
</evidence>
<keyword evidence="9 15" id="KW-0496">Mitochondrion</keyword>
<comment type="subunit">
    <text evidence="15">F-type ATPases have 2 components, CF(1) - the catalytic core - and CF(0) - the membrane proton channel. CF(1) and CF(0) have multiple subunits.</text>
</comment>
<proteinExistence type="inferred from homology"/>
<evidence type="ECO:0000256" key="14">
    <source>
        <dbReference type="ARBA" id="ARBA00074682"/>
    </source>
</evidence>
<evidence type="ECO:0000256" key="5">
    <source>
        <dbReference type="ARBA" id="ARBA00022781"/>
    </source>
</evidence>
<dbReference type="InterPro" id="IPR008386">
    <property type="entry name" value="ATP_synth_F0_esu_mt"/>
</dbReference>
<dbReference type="GO" id="GO:0015986">
    <property type="term" value="P:proton motive force-driven ATP synthesis"/>
    <property type="evidence" value="ECO:0007669"/>
    <property type="project" value="InterPro"/>
</dbReference>
<comment type="subunit">
    <text evidence="13">Component of the ATP synthase complex composed at least of ATP5F1A/subunit alpha, ATP5F1B/subunit beta, ATP5MC1/subunit c (homooctomer), MT-ATP6/subunit a, MT-ATP8/subunit 8, ATP5ME/subunit e, ATP5MF/subunit f, ATP5MG/subunit g, ATP5MK/subunit k, ATP5MJ/subunit j, ATP5F1C/subunit gamma, ATP5F1D/subunit delta, ATP5F1E/subunit epsilon, ATP5PF/subunit F6, ATP5PB/subunit b, ATP5PD/subunit d, ATP5PO/subunit OSCP. ATP synthase complex consists of a soluble F(1) head domain (subunits alpha(3) and beta(3)) - the catalytic core - and a membrane F(0) domain - the membrane proton channel (subunits c, a, 8, e, f, g, k and j). These two domains are linked by a central stalk (subunits gamma, delta, and epsilon) rotating inside the F1 region and a stationary peripheral stalk (subunits F6, b, d, and OSCP).</text>
</comment>
<comment type="caution">
    <text evidence="17">The sequence shown here is derived from an EMBL/GenBank/DDBJ whole genome shotgun (WGS) entry which is preliminary data.</text>
</comment>
<dbReference type="GO" id="GO:0015078">
    <property type="term" value="F:proton transmembrane transporter activity"/>
    <property type="evidence" value="ECO:0007669"/>
    <property type="project" value="InterPro"/>
</dbReference>